<dbReference type="Proteomes" id="UP001597040">
    <property type="component" value="Unassembled WGS sequence"/>
</dbReference>
<keyword evidence="1" id="KW-0812">Transmembrane</keyword>
<dbReference type="EMBL" id="JBHTKJ010000016">
    <property type="protein sequence ID" value="MFD1038230.1"/>
    <property type="molecule type" value="Genomic_DNA"/>
</dbReference>
<sequence>MAFEEDLPERLQFSSIPLSLVLISVGICLVVTILTGFKSNEV</sequence>
<evidence type="ECO:0000313" key="3">
    <source>
        <dbReference type="Proteomes" id="UP001597040"/>
    </source>
</evidence>
<gene>
    <name evidence="2" type="ORF">ACFQ3N_07380</name>
</gene>
<proteinExistence type="predicted"/>
<dbReference type="RefSeq" id="WP_390361248.1">
    <property type="nucleotide sequence ID" value="NZ_JBHTKJ010000016.1"/>
</dbReference>
<keyword evidence="1" id="KW-1133">Transmembrane helix</keyword>
<name>A0ABW3LMU3_9BACI</name>
<keyword evidence="1" id="KW-0472">Membrane</keyword>
<comment type="caution">
    <text evidence="2">The sequence shown here is derived from an EMBL/GenBank/DDBJ whole genome shotgun (WGS) entry which is preliminary data.</text>
</comment>
<organism evidence="2 3">
    <name type="scientific">Virgibacillus byunsanensis</name>
    <dbReference type="NCBI Taxonomy" id="570945"/>
    <lineage>
        <taxon>Bacteria</taxon>
        <taxon>Bacillati</taxon>
        <taxon>Bacillota</taxon>
        <taxon>Bacilli</taxon>
        <taxon>Bacillales</taxon>
        <taxon>Bacillaceae</taxon>
        <taxon>Virgibacillus</taxon>
    </lineage>
</organism>
<reference evidence="3" key="1">
    <citation type="journal article" date="2019" name="Int. J. Syst. Evol. Microbiol.">
        <title>The Global Catalogue of Microorganisms (GCM) 10K type strain sequencing project: providing services to taxonomists for standard genome sequencing and annotation.</title>
        <authorList>
            <consortium name="The Broad Institute Genomics Platform"/>
            <consortium name="The Broad Institute Genome Sequencing Center for Infectious Disease"/>
            <person name="Wu L."/>
            <person name="Ma J."/>
        </authorList>
    </citation>
    <scope>NUCLEOTIDE SEQUENCE [LARGE SCALE GENOMIC DNA]</scope>
    <source>
        <strain evidence="3">CCUG 56754</strain>
    </source>
</reference>
<evidence type="ECO:0000313" key="2">
    <source>
        <dbReference type="EMBL" id="MFD1038230.1"/>
    </source>
</evidence>
<feature type="transmembrane region" description="Helical" evidence="1">
    <location>
        <begin position="16"/>
        <end position="37"/>
    </location>
</feature>
<protein>
    <submittedName>
        <fullName evidence="2">Uncharacterized protein</fullName>
    </submittedName>
</protein>
<evidence type="ECO:0000256" key="1">
    <source>
        <dbReference type="SAM" id="Phobius"/>
    </source>
</evidence>
<keyword evidence="3" id="KW-1185">Reference proteome</keyword>
<accession>A0ABW3LMU3</accession>